<keyword evidence="2" id="KW-1185">Reference proteome</keyword>
<accession>A0A1B7MD49</accession>
<evidence type="ECO:0000313" key="1">
    <source>
        <dbReference type="EMBL" id="OAX30518.1"/>
    </source>
</evidence>
<dbReference type="EMBL" id="KV450342">
    <property type="protein sequence ID" value="OAX30518.1"/>
    <property type="molecule type" value="Genomic_DNA"/>
</dbReference>
<organism evidence="1 2">
    <name type="scientific">Rhizopogon vinicolor AM-OR11-026</name>
    <dbReference type="NCBI Taxonomy" id="1314800"/>
    <lineage>
        <taxon>Eukaryota</taxon>
        <taxon>Fungi</taxon>
        <taxon>Dikarya</taxon>
        <taxon>Basidiomycota</taxon>
        <taxon>Agaricomycotina</taxon>
        <taxon>Agaricomycetes</taxon>
        <taxon>Agaricomycetidae</taxon>
        <taxon>Boletales</taxon>
        <taxon>Suillineae</taxon>
        <taxon>Rhizopogonaceae</taxon>
        <taxon>Rhizopogon</taxon>
    </lineage>
</organism>
<reference evidence="1 2" key="1">
    <citation type="submission" date="2016-06" db="EMBL/GenBank/DDBJ databases">
        <title>Comparative genomics of the ectomycorrhizal sister species Rhizopogon vinicolor and Rhizopogon vesiculosus (Basidiomycota: Boletales) reveals a divergence of the mating type B locus.</title>
        <authorList>
            <consortium name="DOE Joint Genome Institute"/>
            <person name="Mujic A.B."/>
            <person name="Kuo A."/>
            <person name="Tritt A."/>
            <person name="Lipzen A."/>
            <person name="Chen C."/>
            <person name="Johnson J."/>
            <person name="Sharma A."/>
            <person name="Barry K."/>
            <person name="Grigoriev I.V."/>
            <person name="Spatafora J.W."/>
        </authorList>
    </citation>
    <scope>NUCLEOTIDE SEQUENCE [LARGE SCALE GENOMIC DNA]</scope>
    <source>
        <strain evidence="1 2">AM-OR11-026</strain>
    </source>
</reference>
<dbReference type="InParanoid" id="A0A1B7MD49"/>
<dbReference type="Proteomes" id="UP000092154">
    <property type="component" value="Unassembled WGS sequence"/>
</dbReference>
<sequence length="147" mass="16931">MAHINNNASGSGSRSNSKKKLLPLNKDEEEALLAQLAEWQSSSKDEWKLVLKTAISHAKLVAPKMNVHMLKERQMMYKDWFYNKTIRKEFADKLFKDVGMRVAILWAYKDNENDLTANVCFDRTDFNEDLGGTSFTKMRDLGPVLEE</sequence>
<evidence type="ECO:0000313" key="2">
    <source>
        <dbReference type="Proteomes" id="UP000092154"/>
    </source>
</evidence>
<name>A0A1B7MD49_9AGAM</name>
<protein>
    <submittedName>
        <fullName evidence="1">Uncharacterized protein</fullName>
    </submittedName>
</protein>
<dbReference type="AlphaFoldDB" id="A0A1B7MD49"/>
<gene>
    <name evidence="1" type="ORF">K503DRAFT_788397</name>
</gene>
<proteinExistence type="predicted"/>
<dbReference type="OrthoDB" id="2690580at2759"/>